<dbReference type="Proteomes" id="UP000199496">
    <property type="component" value="Unassembled WGS sequence"/>
</dbReference>
<evidence type="ECO:0000256" key="1">
    <source>
        <dbReference type="SAM" id="MobiDB-lite"/>
    </source>
</evidence>
<dbReference type="STRING" id="867345.SAMN05421693_10161"/>
<organism evidence="2 3">
    <name type="scientific">Ectothiorhodospira magna</name>
    <dbReference type="NCBI Taxonomy" id="867345"/>
    <lineage>
        <taxon>Bacteria</taxon>
        <taxon>Pseudomonadati</taxon>
        <taxon>Pseudomonadota</taxon>
        <taxon>Gammaproteobacteria</taxon>
        <taxon>Chromatiales</taxon>
        <taxon>Ectothiorhodospiraceae</taxon>
        <taxon>Ectothiorhodospira</taxon>
    </lineage>
</organism>
<evidence type="ECO:0000313" key="3">
    <source>
        <dbReference type="Proteomes" id="UP000199496"/>
    </source>
</evidence>
<dbReference type="AlphaFoldDB" id="A0A1H8YY20"/>
<proteinExistence type="predicted"/>
<keyword evidence="3" id="KW-1185">Reference proteome</keyword>
<sequence>MNPFSAVHPRTCGERYGITPPRASRRGSSPHLRGTPAQQPPAQESRRFIPAPAGNADAAIAISGIITVHPRTCGERMI</sequence>
<dbReference type="AntiFam" id="ANF00006">
    <property type="entry name" value="Translation of CRISPR region"/>
</dbReference>
<name>A0A1H8YY20_9GAMM</name>
<protein>
    <submittedName>
        <fullName evidence="2">Uncharacterized protein</fullName>
    </submittedName>
</protein>
<dbReference type="EMBL" id="FOFO01000001">
    <property type="protein sequence ID" value="SEP57002.1"/>
    <property type="molecule type" value="Genomic_DNA"/>
</dbReference>
<feature type="region of interest" description="Disordered" evidence="1">
    <location>
        <begin position="1"/>
        <end position="52"/>
    </location>
</feature>
<reference evidence="2 3" key="1">
    <citation type="submission" date="2016-10" db="EMBL/GenBank/DDBJ databases">
        <authorList>
            <person name="de Groot N.N."/>
        </authorList>
    </citation>
    <scope>NUCLEOTIDE SEQUENCE [LARGE SCALE GENOMIC DNA]</scope>
    <source>
        <strain evidence="2 3">B7-7</strain>
    </source>
</reference>
<dbReference type="AntiFam" id="ANF00057">
    <property type="entry name" value="Translation of E. coli type CRISPR repeat"/>
</dbReference>
<evidence type="ECO:0000313" key="2">
    <source>
        <dbReference type="EMBL" id="SEP57002.1"/>
    </source>
</evidence>
<gene>
    <name evidence="2" type="ORF">SAMN05421693_10161</name>
</gene>
<accession>A0A1H8YY20</accession>